<evidence type="ECO:0000313" key="4">
    <source>
        <dbReference type="Proteomes" id="UP001152795"/>
    </source>
</evidence>
<comment type="caution">
    <text evidence="3">The sequence shown here is derived from an EMBL/GenBank/DDBJ whole genome shotgun (WGS) entry which is preliminary data.</text>
</comment>
<protein>
    <submittedName>
        <fullName evidence="3">Myosin-2 essential light chain isoform X1</fullName>
    </submittedName>
</protein>
<dbReference type="GO" id="GO:0005509">
    <property type="term" value="F:calcium ion binding"/>
    <property type="evidence" value="ECO:0007669"/>
    <property type="project" value="InterPro"/>
</dbReference>
<dbReference type="OrthoDB" id="5959761at2759"/>
<dbReference type="InterPro" id="IPR011992">
    <property type="entry name" value="EF-hand-dom_pair"/>
</dbReference>
<evidence type="ECO:0000256" key="2">
    <source>
        <dbReference type="ARBA" id="ARBA00022837"/>
    </source>
</evidence>
<dbReference type="PROSITE" id="PS00018">
    <property type="entry name" value="EF_HAND_1"/>
    <property type="match status" value="1"/>
</dbReference>
<dbReference type="CDD" id="cd00051">
    <property type="entry name" value="EFh"/>
    <property type="match status" value="2"/>
</dbReference>
<dbReference type="InterPro" id="IPR050230">
    <property type="entry name" value="CALM/Myosin/TropC-like"/>
</dbReference>
<gene>
    <name evidence="3" type="ORF">PACLA_8A059613</name>
</gene>
<dbReference type="AlphaFoldDB" id="A0A6S7FUD9"/>
<dbReference type="InterPro" id="IPR018247">
    <property type="entry name" value="EF_Hand_1_Ca_BS"/>
</dbReference>
<dbReference type="EMBL" id="CACRXK020000589">
    <property type="protein sequence ID" value="CAB3983208.1"/>
    <property type="molecule type" value="Genomic_DNA"/>
</dbReference>
<dbReference type="Pfam" id="PF13405">
    <property type="entry name" value="EF-hand_6"/>
    <property type="match status" value="1"/>
</dbReference>
<accession>A0A6S7FUD9</accession>
<keyword evidence="2" id="KW-0106">Calcium</keyword>
<dbReference type="PANTHER" id="PTHR23048:SF49">
    <property type="entry name" value="FI08416P-RELATED"/>
    <property type="match status" value="1"/>
</dbReference>
<organism evidence="3 4">
    <name type="scientific">Paramuricea clavata</name>
    <name type="common">Red gorgonian</name>
    <name type="synonym">Violescent sea-whip</name>
    <dbReference type="NCBI Taxonomy" id="317549"/>
    <lineage>
        <taxon>Eukaryota</taxon>
        <taxon>Metazoa</taxon>
        <taxon>Cnidaria</taxon>
        <taxon>Anthozoa</taxon>
        <taxon>Octocorallia</taxon>
        <taxon>Malacalcyonacea</taxon>
        <taxon>Plexauridae</taxon>
        <taxon>Paramuricea</taxon>
    </lineage>
</organism>
<dbReference type="InterPro" id="IPR002048">
    <property type="entry name" value="EF_hand_dom"/>
</dbReference>
<dbReference type="Gene3D" id="1.10.238.10">
    <property type="entry name" value="EF-hand"/>
    <property type="match status" value="2"/>
</dbReference>
<evidence type="ECO:0000313" key="3">
    <source>
        <dbReference type="EMBL" id="CAB3983208.1"/>
    </source>
</evidence>
<dbReference type="SMART" id="SM00054">
    <property type="entry name" value="EFh"/>
    <property type="match status" value="2"/>
</dbReference>
<proteinExistence type="predicted"/>
<dbReference type="FunFam" id="1.10.238.10:FF:000001">
    <property type="entry name" value="Calmodulin 1"/>
    <property type="match status" value="1"/>
</dbReference>
<dbReference type="Proteomes" id="UP001152795">
    <property type="component" value="Unassembled WGS sequence"/>
</dbReference>
<dbReference type="PANTHER" id="PTHR23048">
    <property type="entry name" value="MYOSIN LIGHT CHAIN 1, 3"/>
    <property type="match status" value="1"/>
</dbReference>
<dbReference type="GO" id="GO:0016460">
    <property type="term" value="C:myosin II complex"/>
    <property type="evidence" value="ECO:0007669"/>
    <property type="project" value="TreeGrafter"/>
</dbReference>
<sequence length="174" mass="19730">MRTDSYLTAKQSNSQLYRSCIVDIKMSNQEIHSDDCREVFMLYDRVGDNKIRVDEVGEVLRALGSNPTESELAKLEQQFKVGKDTRISFEAFWPIFQATKARKLTPAIKASFVECFKVFDRNANGTIGSAEFRQLLTNLGDRLTDEEVDLLMAGHEDQNGQIHYENLVASITSV</sequence>
<keyword evidence="4" id="KW-1185">Reference proteome</keyword>
<keyword evidence="1" id="KW-0677">Repeat</keyword>
<dbReference type="Pfam" id="PF13499">
    <property type="entry name" value="EF-hand_7"/>
    <property type="match status" value="1"/>
</dbReference>
<dbReference type="SUPFAM" id="SSF47473">
    <property type="entry name" value="EF-hand"/>
    <property type="match status" value="1"/>
</dbReference>
<name>A0A6S7FUD9_PARCT</name>
<reference evidence="3" key="1">
    <citation type="submission" date="2020-04" db="EMBL/GenBank/DDBJ databases">
        <authorList>
            <person name="Alioto T."/>
            <person name="Alioto T."/>
            <person name="Gomez Garrido J."/>
        </authorList>
    </citation>
    <scope>NUCLEOTIDE SEQUENCE</scope>
    <source>
        <strain evidence="3">A484AB</strain>
    </source>
</reference>
<dbReference type="PROSITE" id="PS50222">
    <property type="entry name" value="EF_HAND_2"/>
    <property type="match status" value="2"/>
</dbReference>
<evidence type="ECO:0000256" key="1">
    <source>
        <dbReference type="ARBA" id="ARBA00022737"/>
    </source>
</evidence>